<dbReference type="InterPro" id="IPR051532">
    <property type="entry name" value="Ester_Hydrolysis_Enzymes"/>
</dbReference>
<dbReference type="SUPFAM" id="SSF52266">
    <property type="entry name" value="SGNH hydrolase"/>
    <property type="match status" value="1"/>
</dbReference>
<name>A0ABW9KGH9_9BACT</name>
<evidence type="ECO:0000259" key="2">
    <source>
        <dbReference type="Pfam" id="PF13472"/>
    </source>
</evidence>
<evidence type="ECO:0000313" key="3">
    <source>
        <dbReference type="EMBL" id="MFN2974197.1"/>
    </source>
</evidence>
<proteinExistence type="predicted"/>
<dbReference type="RefSeq" id="WP_263414231.1">
    <property type="nucleotide sequence ID" value="NZ_BAABBH010000001.1"/>
</dbReference>
<accession>A0ABW9KGH9</accession>
<keyword evidence="4" id="KW-1185">Reference proteome</keyword>
<feature type="region of interest" description="Disordered" evidence="1">
    <location>
        <begin position="484"/>
        <end position="539"/>
    </location>
</feature>
<dbReference type="Gene3D" id="3.40.50.1110">
    <property type="entry name" value="SGNH hydrolase"/>
    <property type="match status" value="1"/>
</dbReference>
<dbReference type="Gene3D" id="2.60.120.1360">
    <property type="match status" value="1"/>
</dbReference>
<dbReference type="Proteomes" id="UP001634747">
    <property type="component" value="Unassembled WGS sequence"/>
</dbReference>
<dbReference type="PANTHER" id="PTHR30383">
    <property type="entry name" value="THIOESTERASE 1/PROTEASE 1/LYSOPHOSPHOLIPASE L1"/>
    <property type="match status" value="1"/>
</dbReference>
<feature type="compositionally biased region" description="Polar residues" evidence="1">
    <location>
        <begin position="527"/>
        <end position="539"/>
    </location>
</feature>
<reference evidence="3 4" key="1">
    <citation type="submission" date="2024-12" db="EMBL/GenBank/DDBJ databases">
        <authorList>
            <person name="Lee Y."/>
        </authorList>
    </citation>
    <scope>NUCLEOTIDE SEQUENCE [LARGE SCALE GENOMIC DNA]</scope>
    <source>
        <strain evidence="3 4">03SUJ4</strain>
    </source>
</reference>
<feature type="compositionally biased region" description="Basic and acidic residues" evidence="1">
    <location>
        <begin position="484"/>
        <end position="512"/>
    </location>
</feature>
<dbReference type="PANTHER" id="PTHR30383:SF29">
    <property type="entry name" value="SGNH HYDROLASE-TYPE ESTERASE DOMAIN-CONTAINING PROTEIN"/>
    <property type="match status" value="1"/>
</dbReference>
<protein>
    <submittedName>
        <fullName evidence="3">GDSL-type esterase/lipase family protein</fullName>
    </submittedName>
</protein>
<dbReference type="InterPro" id="IPR036514">
    <property type="entry name" value="SGNH_hydro_sf"/>
</dbReference>
<sequence>MAQAGVVRTGLALATAVAVLAVAHWWPQRDVRGLAPTVIADAWQMHWPKRPVPVTPALPLNGVQQTGAQGAPGTMGKNPQGGGSAVAAVATSPVMVDDSHALDPFFQQLWALQQGKPVMVTVLHYGDSPTTADLITGDIREILQERFGDAGHGFNLGAKPWAWYGHRNVEMKDSGWASSQKDATGVGKMKQSLYGLGGAIFSGSAGAETTYTLRDAASAPATAVAIDYLQQPGGGTMTVAADGNNVATIDTNGPTAVPASRLVNLPAGAKEIKVAVSNGSVKWFGADFRHGGKGVIYDSLGLNGATTTVVSRTFDPAAWGMELQQAKPSLIVINYGTNESQFAGLVTTLEQELRAAVAKARAAAPGVPILIMSPMDRGEHGGMSEIHTNPQIPKIVEIQQKVAADTHCAFFNTYAAIGGDGTMARWYAAKPRLITADLIHPTPDGAVIVARLFVDHLYAAFDGWKQRNGIGVVRVMSATEAAAKKKEEAERRKSEAAKAKADAAKARAEGAAKKPAVAKKRPAKPATQTSPQAEPQTAP</sequence>
<evidence type="ECO:0000256" key="1">
    <source>
        <dbReference type="SAM" id="MobiDB-lite"/>
    </source>
</evidence>
<feature type="domain" description="SGNH hydrolase-type esterase" evidence="2">
    <location>
        <begin position="278"/>
        <end position="446"/>
    </location>
</feature>
<dbReference type="InterPro" id="IPR013830">
    <property type="entry name" value="SGNH_hydro"/>
</dbReference>
<comment type="caution">
    <text evidence="3">The sequence shown here is derived from an EMBL/GenBank/DDBJ whole genome shotgun (WGS) entry which is preliminary data.</text>
</comment>
<dbReference type="Pfam" id="PF13472">
    <property type="entry name" value="Lipase_GDSL_2"/>
    <property type="match status" value="1"/>
</dbReference>
<organism evidence="3 4">
    <name type="scientific">Terriglobus aquaticus</name>
    <dbReference type="NCBI Taxonomy" id="940139"/>
    <lineage>
        <taxon>Bacteria</taxon>
        <taxon>Pseudomonadati</taxon>
        <taxon>Acidobacteriota</taxon>
        <taxon>Terriglobia</taxon>
        <taxon>Terriglobales</taxon>
        <taxon>Acidobacteriaceae</taxon>
        <taxon>Terriglobus</taxon>
    </lineage>
</organism>
<gene>
    <name evidence="3" type="ORF">ACK2TP_00335</name>
</gene>
<feature type="region of interest" description="Disordered" evidence="1">
    <location>
        <begin position="63"/>
        <end position="84"/>
    </location>
</feature>
<evidence type="ECO:0000313" key="4">
    <source>
        <dbReference type="Proteomes" id="UP001634747"/>
    </source>
</evidence>
<dbReference type="EMBL" id="JBJYXY010000001">
    <property type="protein sequence ID" value="MFN2974197.1"/>
    <property type="molecule type" value="Genomic_DNA"/>
</dbReference>